<name>A0A1C7NXN3_9HYPH</name>
<keyword evidence="2" id="KW-1277">Toxin-antitoxin system</keyword>
<dbReference type="InterPro" id="IPR007712">
    <property type="entry name" value="RelE/ParE_toxin"/>
</dbReference>
<gene>
    <name evidence="3" type="ORF">ADU59_18860</name>
</gene>
<evidence type="ECO:0000313" key="3">
    <source>
        <dbReference type="EMBL" id="OBZ93770.1"/>
    </source>
</evidence>
<sequence length="97" mass="11155">MRVLSRTVAADQDLIDIWTYLAQENLTAADRLLDSFQNRFEQLLVYPESGQRRDDIAAGLRHLTLGNHLILYRYSDGTVTILRVLHGRRKIGSETIE</sequence>
<protein>
    <submittedName>
        <fullName evidence="3">Plasmid stabilization protein</fullName>
    </submittedName>
</protein>
<comment type="similarity">
    <text evidence="1">Belongs to the RelE toxin family.</text>
</comment>
<evidence type="ECO:0000313" key="4">
    <source>
        <dbReference type="Proteomes" id="UP000093111"/>
    </source>
</evidence>
<comment type="caution">
    <text evidence="3">The sequence shown here is derived from an EMBL/GenBank/DDBJ whole genome shotgun (WGS) entry which is preliminary data.</text>
</comment>
<reference evidence="3 4" key="1">
    <citation type="journal article" date="2016" name="Syst. Appl. Microbiol.">
        <title>Pararhizobium polonicum sp. nov. isolated from tumors on stone fruit rootstocks.</title>
        <authorList>
            <person name="Pulawska J."/>
            <person name="Kuzmanovic N."/>
            <person name="Willems A."/>
            <person name="Pothier J.F."/>
        </authorList>
    </citation>
    <scope>NUCLEOTIDE SEQUENCE [LARGE SCALE GENOMIC DNA]</scope>
    <source>
        <strain evidence="3 4">F5.1</strain>
    </source>
</reference>
<dbReference type="AlphaFoldDB" id="A0A1C7NXN3"/>
<proteinExistence type="inferred from homology"/>
<organism evidence="3 4">
    <name type="scientific">Pararhizobium polonicum</name>
    <dbReference type="NCBI Taxonomy" id="1612624"/>
    <lineage>
        <taxon>Bacteria</taxon>
        <taxon>Pseudomonadati</taxon>
        <taxon>Pseudomonadota</taxon>
        <taxon>Alphaproteobacteria</taxon>
        <taxon>Hyphomicrobiales</taxon>
        <taxon>Rhizobiaceae</taxon>
        <taxon>Rhizobium/Agrobacterium group</taxon>
        <taxon>Pararhizobium</taxon>
    </lineage>
</organism>
<dbReference type="Proteomes" id="UP000093111">
    <property type="component" value="Unassembled WGS sequence"/>
</dbReference>
<evidence type="ECO:0000256" key="1">
    <source>
        <dbReference type="ARBA" id="ARBA00006226"/>
    </source>
</evidence>
<dbReference type="InterPro" id="IPR051803">
    <property type="entry name" value="TA_system_RelE-like_toxin"/>
</dbReference>
<keyword evidence="4" id="KW-1185">Reference proteome</keyword>
<dbReference type="Gene3D" id="3.30.2310.20">
    <property type="entry name" value="RelE-like"/>
    <property type="match status" value="1"/>
</dbReference>
<dbReference type="InterPro" id="IPR035093">
    <property type="entry name" value="RelE/ParE_toxin_dom_sf"/>
</dbReference>
<dbReference type="STRING" id="1612624.ADU59_18860"/>
<dbReference type="PANTHER" id="PTHR33755">
    <property type="entry name" value="TOXIN PARE1-RELATED"/>
    <property type="match status" value="1"/>
</dbReference>
<dbReference type="Pfam" id="PF05016">
    <property type="entry name" value="ParE_toxin"/>
    <property type="match status" value="1"/>
</dbReference>
<accession>A0A1C7NXN3</accession>
<dbReference type="EMBL" id="LGLV01000012">
    <property type="protein sequence ID" value="OBZ93770.1"/>
    <property type="molecule type" value="Genomic_DNA"/>
</dbReference>
<evidence type="ECO:0000256" key="2">
    <source>
        <dbReference type="ARBA" id="ARBA00022649"/>
    </source>
</evidence>
<dbReference type="RefSeq" id="WP_068955700.1">
    <property type="nucleotide sequence ID" value="NZ_LGLV01000012.1"/>
</dbReference>
<dbReference type="OrthoDB" id="8369899at2"/>